<evidence type="ECO:0000256" key="3">
    <source>
        <dbReference type="ARBA" id="ARBA00022490"/>
    </source>
</evidence>
<evidence type="ECO:0000256" key="2">
    <source>
        <dbReference type="ARBA" id="ARBA00012452"/>
    </source>
</evidence>
<evidence type="ECO:0000256" key="1">
    <source>
        <dbReference type="ARBA" id="ARBA00004514"/>
    </source>
</evidence>
<comment type="catalytic activity">
    <reaction evidence="7">
        <text>RX + glutathione = an S-substituted glutathione + a halide anion + H(+)</text>
        <dbReference type="Rhea" id="RHEA:16437"/>
        <dbReference type="ChEBI" id="CHEBI:15378"/>
        <dbReference type="ChEBI" id="CHEBI:16042"/>
        <dbReference type="ChEBI" id="CHEBI:17792"/>
        <dbReference type="ChEBI" id="CHEBI:57925"/>
        <dbReference type="ChEBI" id="CHEBI:90779"/>
        <dbReference type="EC" id="2.5.1.18"/>
    </reaction>
</comment>
<reference evidence="9" key="1">
    <citation type="journal article" date="2023" name="Plant J.">
        <title>Genome sequences and population genomics provide insights into the demographic history, inbreeding, and mutation load of two 'living fossil' tree species of Dipteronia.</title>
        <authorList>
            <person name="Feng Y."/>
            <person name="Comes H.P."/>
            <person name="Chen J."/>
            <person name="Zhu S."/>
            <person name="Lu R."/>
            <person name="Zhang X."/>
            <person name="Li P."/>
            <person name="Qiu J."/>
            <person name="Olsen K.M."/>
            <person name="Qiu Y."/>
        </authorList>
    </citation>
    <scope>NUCLEOTIDE SEQUENCE</scope>
    <source>
        <strain evidence="9">KIB01</strain>
    </source>
</reference>
<comment type="subcellular location">
    <subcellularLocation>
        <location evidence="1">Cytoplasm</location>
        <location evidence="1">Cytosol</location>
    </subcellularLocation>
</comment>
<dbReference type="GO" id="GO:0005829">
    <property type="term" value="C:cytosol"/>
    <property type="evidence" value="ECO:0007669"/>
    <property type="project" value="UniProtKB-SubCell"/>
</dbReference>
<dbReference type="FunFam" id="3.40.30.10:FF:000014">
    <property type="entry name" value="Tau class glutathione S-transferase"/>
    <property type="match status" value="1"/>
</dbReference>
<dbReference type="PANTHER" id="PTHR44548:SF3">
    <property type="entry name" value="GST N-TERMINAL DOMAIN-CONTAINING PROTEIN"/>
    <property type="match status" value="1"/>
</dbReference>
<gene>
    <name evidence="9" type="ORF">Ddye_015474</name>
</gene>
<evidence type="ECO:0000256" key="5">
    <source>
        <dbReference type="ARBA" id="ARBA00022679"/>
    </source>
</evidence>
<evidence type="ECO:0000256" key="4">
    <source>
        <dbReference type="ARBA" id="ARBA00022575"/>
    </source>
</evidence>
<keyword evidence="5" id="KW-0808">Transferase</keyword>
<dbReference type="PANTHER" id="PTHR44548">
    <property type="entry name" value="GST N-TERMINAL DOMAIN-CONTAINING PROTEIN"/>
    <property type="match status" value="1"/>
</dbReference>
<evidence type="ECO:0000313" key="10">
    <source>
        <dbReference type="Proteomes" id="UP001280121"/>
    </source>
</evidence>
<dbReference type="Gene3D" id="3.40.30.10">
    <property type="entry name" value="Glutaredoxin"/>
    <property type="match status" value="1"/>
</dbReference>
<dbReference type="EC" id="2.5.1.18" evidence="2"/>
<sequence length="94" mass="11166">MQHYLKENKIDRFADCMAEVKVIGSYVSFFCIRIEWALKLKGVEYEYIEEDLKNKSHILLNSNPLHKKVLVLLHQDNPISESLLILEYIDEVWN</sequence>
<name>A0AAD9WZK2_9ROSI</name>
<dbReference type="GO" id="GO:0004364">
    <property type="term" value="F:glutathione transferase activity"/>
    <property type="evidence" value="ECO:0007669"/>
    <property type="project" value="UniProtKB-EC"/>
</dbReference>
<dbReference type="InterPro" id="IPR036249">
    <property type="entry name" value="Thioredoxin-like_sf"/>
</dbReference>
<protein>
    <recommendedName>
        <fullName evidence="2">glutathione transferase</fullName>
        <ecNumber evidence="2">2.5.1.18</ecNumber>
    </recommendedName>
</protein>
<feature type="domain" description="GST N-terminal" evidence="8">
    <location>
        <begin position="18"/>
        <end position="94"/>
    </location>
</feature>
<evidence type="ECO:0000256" key="7">
    <source>
        <dbReference type="ARBA" id="ARBA00047960"/>
    </source>
</evidence>
<evidence type="ECO:0000256" key="6">
    <source>
        <dbReference type="ARBA" id="ARBA00025743"/>
    </source>
</evidence>
<keyword evidence="3" id="KW-0963">Cytoplasm</keyword>
<organism evidence="9 10">
    <name type="scientific">Dipteronia dyeriana</name>
    <dbReference type="NCBI Taxonomy" id="168575"/>
    <lineage>
        <taxon>Eukaryota</taxon>
        <taxon>Viridiplantae</taxon>
        <taxon>Streptophyta</taxon>
        <taxon>Embryophyta</taxon>
        <taxon>Tracheophyta</taxon>
        <taxon>Spermatophyta</taxon>
        <taxon>Magnoliopsida</taxon>
        <taxon>eudicotyledons</taxon>
        <taxon>Gunneridae</taxon>
        <taxon>Pentapetalae</taxon>
        <taxon>rosids</taxon>
        <taxon>malvids</taxon>
        <taxon>Sapindales</taxon>
        <taxon>Sapindaceae</taxon>
        <taxon>Hippocastanoideae</taxon>
        <taxon>Acereae</taxon>
        <taxon>Dipteronia</taxon>
    </lineage>
</organism>
<dbReference type="GO" id="GO:0009407">
    <property type="term" value="P:toxin catabolic process"/>
    <property type="evidence" value="ECO:0007669"/>
    <property type="project" value="UniProtKB-ARBA"/>
</dbReference>
<evidence type="ECO:0000259" key="8">
    <source>
        <dbReference type="PROSITE" id="PS50404"/>
    </source>
</evidence>
<comment type="similarity">
    <text evidence="6">Belongs to the GST superfamily. Tau family.</text>
</comment>
<dbReference type="InterPro" id="IPR004045">
    <property type="entry name" value="Glutathione_S-Trfase_N"/>
</dbReference>
<proteinExistence type="inferred from homology"/>
<dbReference type="Pfam" id="PF02798">
    <property type="entry name" value="GST_N"/>
    <property type="match status" value="1"/>
</dbReference>
<dbReference type="SUPFAM" id="SSF52833">
    <property type="entry name" value="Thioredoxin-like"/>
    <property type="match status" value="1"/>
</dbReference>
<dbReference type="Proteomes" id="UP001280121">
    <property type="component" value="Unassembled WGS sequence"/>
</dbReference>
<evidence type="ECO:0000313" key="9">
    <source>
        <dbReference type="EMBL" id="KAK2647985.1"/>
    </source>
</evidence>
<accession>A0AAD9WZK2</accession>
<dbReference type="CDD" id="cd03058">
    <property type="entry name" value="GST_N_Tau"/>
    <property type="match status" value="1"/>
</dbReference>
<dbReference type="EMBL" id="JANJYI010000005">
    <property type="protein sequence ID" value="KAK2647985.1"/>
    <property type="molecule type" value="Genomic_DNA"/>
</dbReference>
<keyword evidence="10" id="KW-1185">Reference proteome</keyword>
<comment type="caution">
    <text evidence="9">The sequence shown here is derived from an EMBL/GenBank/DDBJ whole genome shotgun (WGS) entry which is preliminary data.</text>
</comment>
<keyword evidence="4" id="KW-0216">Detoxification</keyword>
<dbReference type="PROSITE" id="PS50404">
    <property type="entry name" value="GST_NTER"/>
    <property type="match status" value="1"/>
</dbReference>
<dbReference type="AlphaFoldDB" id="A0AAD9WZK2"/>